<evidence type="ECO:0000256" key="3">
    <source>
        <dbReference type="SAM" id="MobiDB-lite"/>
    </source>
</evidence>
<sequence length="2000" mass="213603">MLFGALVPWRFGFLTLHFVLLVSYYFDKIDGIQVTLPPVGALGHNQRLYTQDDIDDKYKERRDRVDLVLWMGYVCCFVEYCGLFSALSLDWPRSTLFNVWTHAIGAVACAWAQLDGWTYVSTEYHFALFNFVPAFLEASICVYAHRALRRERAQPRALPPRAPLSLQEAAIIRLFFLILTLFCLVVGVPTMTAQLAKDRRRRPGREKRIPAKALSVGFWFGIAFLVLFVLFGLVTLYVHVKYLHGVQFEEPAAPRGDAFGGGRPRGDGEGKDDDAAAPTPAPKKATPKPKPKSKSKFPRFPRTLTMKKKAKAKAPDGGSDSDGGGEPTPERPLLDYEDKRDDGDESSADDRRPKARGSDGDDSPDSRTLGLASRHALDATRVDDQGRKALHRFSASYNVIEVHPEAAKEVDHRGWLPLNHYCRGLGGDYDDFGDDVERHLGTLEERRAAPFVGDGSRPRDRPGDPKFFETCESLADVRKEYKAMLLTYHPDKNIGDEDEACRQMQRLQDAYAVALKKFHKKRPLEEAVASGDVAQVLASVGGLGGEDVRDFVDAEGNTLLHLVCTKCVRNVAADQLAAVVRLNPEALKDQNQEGDTPLHCLCACHRSPTEFEALVGVLLGDYAADGGPEEGPAPPPKEADDAPAATPTDEGFDAIPREARDAACEEEKMDAAARPNADGRLAVHLCCRCQRFAGRRSVGALEKLLAAFPAGAAHADAFDWTPLHLFAQFQIDPSLEGLNAVLAACPEAAARTTIVDNDTPLHLACYAHRRKISAGAALTLGTLASFAPAAALRSCKQGRKPWDHLPSDDPNYGAATGAIFRAVVGGLDEVCLEPEEELRRRSFLEKVLRNFRDSSGGSLLHVLAGAEGAEVPLEDVLRVADVLGGGAAVYDDADADGRTPLHRACAAPAPRVADYDGGGDGPVAAALVAALLEASPGAAARADRGGKTPLHLAASLCDDDAAAVFKVRALLGVAPESAKMVTGDGAASTAAHLACASCARDIGPAVPDVLALLAKVAPKAASAPDGHGKRAWDYLPRHDGRFDACFHALLGELIDTPEALDPDDDDDDDGDDGDGERPRKTRGAVPKPTTGLGARRGDGGTVLHLVCAHHHKSVRRVLAARPQDAKLTDRAGNTPLHNYVSHQPLAGDLKDAPEELGLLLEAHGDAAGAPNRAGLTPLHLLVASQKPAPARSVFDALVRASAANPESKALASCQNGDTAVSLLCRANAKKIADHAPSLVQALVNAARKRGPEAVAALFEPCERGLRPWENLPVDDPRFAACAGICLREVLADDAAKTSTRKLDKGGRGALHLLASRHGQHLRRDDDFVRPFFANGNAGARMVDDAEATPLHLAAQHLSLDCPQDLAFLGALVDAYPEAAELRNKSGWTPLHHFVHKHAPILKEPTGDGKYDIKWAALDALLDAGPGAVGGATSAGDSPLHLAAHAFRKSISPAAPHLLDVLVSAAPDSAARAVRQRGKASKTPLEWLPRGDARYGLCEELLSHKVARCLELLLEHHGDAASHVLPETGELALHQVCAITPPVATVRMLVALLANHAPAAATPRKSDGKTPLHLLCRAVTVDRDHYVPPPRADGGDGDDDESADSAEEDFADEDDRVGVWRLARGAPRLIRALLEYAPEAADAKDGDGKLALDYLPRQDRKYDACAALFAVFSAFARHPHLRVAEDEAEDVAADDAPPSPPSSSPPSSSPTTPTRSRRDTGVEYRRTPSKPKGPSVIIVGTLQGIPEKSPSRRRSSVQIVGKVKGAPTKSPAKARRMSVNALFDENTTIPIKRPVESPKTAKGSRRGSRIVDFGQGDSVTFEDDLDPEDTPTPPPPPLDAPPATPSAAKPFVLPDSDGVASPRGTPKRQASAATRMFAAADEPDDDAAAPAPRVDTPPSPPGGPDVAGGVGSPPCADAEPRGTFSRILSPEQGDATANLIADYYESPTTKPRAESFSETLSETPSVDVATTSVAASGAPPPRRFIVRVIWRLIGLFVRGGV</sequence>
<dbReference type="SMART" id="SM00248">
    <property type="entry name" value="ANK"/>
    <property type="match status" value="11"/>
</dbReference>
<protein>
    <submittedName>
        <fullName evidence="5">Uncharacterized protein</fullName>
    </submittedName>
</protein>
<dbReference type="OrthoDB" id="205785at2759"/>
<evidence type="ECO:0000313" key="5">
    <source>
        <dbReference type="EMBL" id="EGB13124.1"/>
    </source>
</evidence>
<dbReference type="InterPro" id="IPR001623">
    <property type="entry name" value="DnaJ_domain"/>
</dbReference>
<dbReference type="RefSeq" id="XP_009032721.1">
    <property type="nucleotide sequence ID" value="XM_009034473.1"/>
</dbReference>
<keyword evidence="2" id="KW-0040">ANK repeat</keyword>
<dbReference type="InterPro" id="IPR002110">
    <property type="entry name" value="Ankyrin_rpt"/>
</dbReference>
<keyword evidence="4" id="KW-0472">Membrane</keyword>
<feature type="compositionally biased region" description="Pro residues" evidence="3">
    <location>
        <begin position="1696"/>
        <end position="1707"/>
    </location>
</feature>
<feature type="transmembrane region" description="Helical" evidence="4">
    <location>
        <begin position="6"/>
        <end position="26"/>
    </location>
</feature>
<dbReference type="InterPro" id="IPR036869">
    <property type="entry name" value="J_dom_sf"/>
</dbReference>
<dbReference type="Gene3D" id="1.10.287.110">
    <property type="entry name" value="DnaJ domain"/>
    <property type="match status" value="1"/>
</dbReference>
<feature type="compositionally biased region" description="Basic and acidic residues" evidence="3">
    <location>
        <begin position="1715"/>
        <end position="1725"/>
    </location>
</feature>
<keyword evidence="4" id="KW-1133">Transmembrane helix</keyword>
<dbReference type="InParanoid" id="F0XVK7"/>
<dbReference type="PANTHER" id="PTHR24173:SF74">
    <property type="entry name" value="ANKYRIN REPEAT DOMAIN-CONTAINING PROTEIN 16"/>
    <property type="match status" value="1"/>
</dbReference>
<dbReference type="InterPro" id="IPR036770">
    <property type="entry name" value="Ankyrin_rpt-contain_sf"/>
</dbReference>
<keyword evidence="1" id="KW-0677">Repeat</keyword>
<dbReference type="Gene3D" id="1.25.40.20">
    <property type="entry name" value="Ankyrin repeat-containing domain"/>
    <property type="match status" value="5"/>
</dbReference>
<dbReference type="PANTHER" id="PTHR24173">
    <property type="entry name" value="ANKYRIN REPEAT CONTAINING"/>
    <property type="match status" value="1"/>
</dbReference>
<feature type="region of interest" description="Disordered" evidence="3">
    <location>
        <begin position="624"/>
        <end position="653"/>
    </location>
</feature>
<keyword evidence="6" id="KW-1185">Reference proteome</keyword>
<proteinExistence type="predicted"/>
<dbReference type="CDD" id="cd06257">
    <property type="entry name" value="DnaJ"/>
    <property type="match status" value="1"/>
</dbReference>
<dbReference type="KEGG" id="aaf:AURANDRAFT_70519"/>
<feature type="transmembrane region" description="Helical" evidence="4">
    <location>
        <begin position="67"/>
        <end position="89"/>
    </location>
</feature>
<evidence type="ECO:0000313" key="6">
    <source>
        <dbReference type="Proteomes" id="UP000002729"/>
    </source>
</evidence>
<dbReference type="EMBL" id="GL833120">
    <property type="protein sequence ID" value="EGB13124.1"/>
    <property type="molecule type" value="Genomic_DNA"/>
</dbReference>
<dbReference type="GeneID" id="20227802"/>
<feature type="compositionally biased region" description="Pro residues" evidence="3">
    <location>
        <begin position="1829"/>
        <end position="1843"/>
    </location>
</feature>
<dbReference type="Pfam" id="PF14995">
    <property type="entry name" value="TMEM107"/>
    <property type="match status" value="1"/>
</dbReference>
<feature type="transmembrane region" description="Helical" evidence="4">
    <location>
        <begin position="126"/>
        <end position="145"/>
    </location>
</feature>
<feature type="compositionally biased region" description="Basic residues" evidence="3">
    <location>
        <begin position="285"/>
        <end position="312"/>
    </location>
</feature>
<gene>
    <name evidence="5" type="ORF">AURANDRAFT_70519</name>
</gene>
<feature type="region of interest" description="Disordered" evidence="3">
    <location>
        <begin position="1945"/>
        <end position="1965"/>
    </location>
</feature>
<feature type="compositionally biased region" description="Acidic residues" evidence="3">
    <location>
        <begin position="1594"/>
        <end position="1611"/>
    </location>
</feature>
<evidence type="ECO:0000256" key="4">
    <source>
        <dbReference type="SAM" id="Phobius"/>
    </source>
</evidence>
<feature type="compositionally biased region" description="Acidic residues" evidence="3">
    <location>
        <begin position="1058"/>
        <end position="1074"/>
    </location>
</feature>
<feature type="compositionally biased region" description="Acidic residues" evidence="3">
    <location>
        <begin position="1819"/>
        <end position="1828"/>
    </location>
</feature>
<dbReference type="Proteomes" id="UP000002729">
    <property type="component" value="Unassembled WGS sequence"/>
</dbReference>
<feature type="transmembrane region" description="Helical" evidence="4">
    <location>
        <begin position="170"/>
        <end position="192"/>
    </location>
</feature>
<feature type="transmembrane region" description="Helical" evidence="4">
    <location>
        <begin position="213"/>
        <end position="238"/>
    </location>
</feature>
<feature type="compositionally biased region" description="Basic and acidic residues" evidence="3">
    <location>
        <begin position="328"/>
        <end position="359"/>
    </location>
</feature>
<dbReference type="SUPFAM" id="SSF46565">
    <property type="entry name" value="Chaperone J-domain"/>
    <property type="match status" value="1"/>
</dbReference>
<organism evidence="6">
    <name type="scientific">Aureococcus anophagefferens</name>
    <name type="common">Harmful bloom alga</name>
    <dbReference type="NCBI Taxonomy" id="44056"/>
    <lineage>
        <taxon>Eukaryota</taxon>
        <taxon>Sar</taxon>
        <taxon>Stramenopiles</taxon>
        <taxon>Ochrophyta</taxon>
        <taxon>Pelagophyceae</taxon>
        <taxon>Pelagomonadales</taxon>
        <taxon>Pelagomonadaceae</taxon>
        <taxon>Aureococcus</taxon>
    </lineage>
</organism>
<feature type="transmembrane region" description="Helical" evidence="4">
    <location>
        <begin position="95"/>
        <end position="114"/>
    </location>
</feature>
<dbReference type="SUPFAM" id="SSF48403">
    <property type="entry name" value="Ankyrin repeat"/>
    <property type="match status" value="2"/>
</dbReference>
<feature type="region of interest" description="Disordered" evidence="3">
    <location>
        <begin position="1685"/>
        <end position="1931"/>
    </location>
</feature>
<reference evidence="5 6" key="1">
    <citation type="journal article" date="2011" name="Proc. Natl. Acad. Sci. U.S.A.">
        <title>Niche of harmful alga Aureococcus anophagefferens revealed through ecogenomics.</title>
        <authorList>
            <person name="Gobler C.J."/>
            <person name="Berry D.L."/>
            <person name="Dyhrman S.T."/>
            <person name="Wilhelm S.W."/>
            <person name="Salamov A."/>
            <person name="Lobanov A.V."/>
            <person name="Zhang Y."/>
            <person name="Collier J.L."/>
            <person name="Wurch L.L."/>
            <person name="Kustka A.B."/>
            <person name="Dill B.D."/>
            <person name="Shah M."/>
            <person name="VerBerkmoes N.C."/>
            <person name="Kuo A."/>
            <person name="Terry A."/>
            <person name="Pangilinan J."/>
            <person name="Lindquist E.A."/>
            <person name="Lucas S."/>
            <person name="Paulsen I.T."/>
            <person name="Hattenrath-Lehmann T.K."/>
            <person name="Talmage S.C."/>
            <person name="Walker E.A."/>
            <person name="Koch F."/>
            <person name="Burson A.M."/>
            <person name="Marcoval M.A."/>
            <person name="Tang Y.Z."/>
            <person name="Lecleir G.R."/>
            <person name="Coyne K.J."/>
            <person name="Berg G.M."/>
            <person name="Bertrand E.M."/>
            <person name="Saito M.A."/>
            <person name="Gladyshev V.N."/>
            <person name="Grigoriev I.V."/>
        </authorList>
    </citation>
    <scope>NUCLEOTIDE SEQUENCE [LARGE SCALE GENOMIC DNA]</scope>
    <source>
        <strain evidence="6">CCMP 1984</strain>
    </source>
</reference>
<dbReference type="InterPro" id="IPR029248">
    <property type="entry name" value="TMEM107"/>
</dbReference>
<feature type="region of interest" description="Disordered" evidence="3">
    <location>
        <begin position="1056"/>
        <end position="1097"/>
    </location>
</feature>
<keyword evidence="4" id="KW-0812">Transmembrane</keyword>
<evidence type="ECO:0000256" key="2">
    <source>
        <dbReference type="ARBA" id="ARBA00023043"/>
    </source>
</evidence>
<feature type="region of interest" description="Disordered" evidence="3">
    <location>
        <begin position="1584"/>
        <end position="1611"/>
    </location>
</feature>
<name>F0XVK7_AURAN</name>
<feature type="region of interest" description="Disordered" evidence="3">
    <location>
        <begin position="253"/>
        <end position="383"/>
    </location>
</feature>
<evidence type="ECO:0000256" key="1">
    <source>
        <dbReference type="ARBA" id="ARBA00022737"/>
    </source>
</evidence>
<feature type="compositionally biased region" description="Polar residues" evidence="3">
    <location>
        <begin position="1955"/>
        <end position="1965"/>
    </location>
</feature>
<accession>F0XVK7</accession>